<proteinExistence type="predicted"/>
<keyword evidence="3" id="KW-0804">Transcription</keyword>
<evidence type="ECO:0000256" key="2">
    <source>
        <dbReference type="ARBA" id="ARBA00023125"/>
    </source>
</evidence>
<dbReference type="EMBL" id="SZYD01000015">
    <property type="protein sequence ID" value="KAD3641700.1"/>
    <property type="molecule type" value="Genomic_DNA"/>
</dbReference>
<dbReference type="AlphaFoldDB" id="A0A5N6MN72"/>
<reference evidence="7 8" key="1">
    <citation type="submission" date="2019-05" db="EMBL/GenBank/DDBJ databases">
        <title>Mikania micrantha, genome provides insights into the molecular mechanism of rapid growth.</title>
        <authorList>
            <person name="Liu B."/>
        </authorList>
    </citation>
    <scope>NUCLEOTIDE SEQUENCE [LARGE SCALE GENOMIC DNA]</scope>
    <source>
        <strain evidence="7">NLD-2019</strain>
        <tissue evidence="7">Leaf</tissue>
    </source>
</reference>
<evidence type="ECO:0000256" key="3">
    <source>
        <dbReference type="ARBA" id="ARBA00023163"/>
    </source>
</evidence>
<comment type="caution">
    <text evidence="7">The sequence shown here is derived from an EMBL/GenBank/DDBJ whole genome shotgun (WGS) entry which is preliminary data.</text>
</comment>
<gene>
    <name evidence="7" type="ORF">E3N88_30924</name>
</gene>
<dbReference type="PROSITE" id="PS51519">
    <property type="entry name" value="RWP_RK"/>
    <property type="match status" value="1"/>
</dbReference>
<dbReference type="InterPro" id="IPR000270">
    <property type="entry name" value="PB1_dom"/>
</dbReference>
<dbReference type="InterPro" id="IPR055081">
    <property type="entry name" value="NLP1-9_GAF"/>
</dbReference>
<dbReference type="InterPro" id="IPR045012">
    <property type="entry name" value="NLP"/>
</dbReference>
<dbReference type="InterPro" id="IPR053793">
    <property type="entry name" value="PB1-like"/>
</dbReference>
<evidence type="ECO:0000313" key="7">
    <source>
        <dbReference type="EMBL" id="KAD3641700.1"/>
    </source>
</evidence>
<name>A0A5N6MN72_9ASTR</name>
<keyword evidence="4" id="KW-0539">Nucleus</keyword>
<dbReference type="Pfam" id="PF00564">
    <property type="entry name" value="PB1"/>
    <property type="match status" value="1"/>
</dbReference>
<sequence length="911" mass="103284">MLTRKMMTRVLIIQRNLPKCPSSNFHSVQVLVSLEADMSIRKNSLLLWTSTFFDESRYLTPLQVFGVGEDRSADSTITDLELGVDPNNQQVFEPGANRLIDPDCQKLQERITAALKLLSFREQHVLVQFWSPSVVGNHQLLTTLDQPFGLGVLDVGLRTYRQDSKCRSFRVDKDHEADDHSPAARVFKLELPEWTFDLTSYTPKQFPQQACALRCGLHGYLGLPVFDSTTRLCVGVVEILTSSKYTSYAYEVQQLYKAFEAPNEHRKKDFNKIYNILKTLCDIHALPLAQTWAVSQLTSFVSHEKVLAKICSSFDTKCVGKVCMSRADLPFHVQDLGVWPFLKACRGQHLDRSCGLVGRALLTRGSCFCANVTKLGEEEYPLVHNARMNGLTSCFAIYLHSVESGDDYVLEFFLPPDIKESRHVLNLVQTLKQNIDLDSGFELGDTSCIHVVESPIEVGISLSIDPGTVQISLPATTNNNASNSESTVVNLAKTDSASVSNHWPSKQTYPDKLRYIITGTENLAGDDITKHDSNAICAKENENLISYPNLSMQNLIDNTTNSGEKSNSSKLGRKRKMDSLTMDAVEKHVGKPIYQAAKSLGVGRSTLKRFCREHNMPSWPFPKHSIKANHITNLKPSQKAPQKQNLQQSSKKHSGLFFVVFLMVSVKRWSCSIKRHGFSGKWWRCGRHSYLPSRSNSMYHTALLIIRLRRWRKKTSKRNTMHKSVSESTAKPKYTINFKNPNSRVAEPSLVHAFPKKTVANISNKKTVTVKATFRNDMIKFQFPTSSGILELKNEVAQRIKLESRRLRLKYKDEDNDLILLASDDDLRFLLEETIERQRLLKGGGRRRSEKKEEIERNSFVETESTEMGFLLRRSCGKRTQFEGGTEKVPFEYRGIRIEDQGQGLWAYGGF</sequence>
<keyword evidence="8" id="KW-1185">Reference proteome</keyword>
<dbReference type="Pfam" id="PF22922">
    <property type="entry name" value="GAF_NLP"/>
    <property type="match status" value="1"/>
</dbReference>
<dbReference type="Proteomes" id="UP000326396">
    <property type="component" value="Linkage Group LG5"/>
</dbReference>
<dbReference type="PROSITE" id="PS51745">
    <property type="entry name" value="PB1"/>
    <property type="match status" value="1"/>
</dbReference>
<dbReference type="PANTHER" id="PTHR32002">
    <property type="entry name" value="PROTEIN NLP8"/>
    <property type="match status" value="1"/>
</dbReference>
<dbReference type="SMART" id="SM00666">
    <property type="entry name" value="PB1"/>
    <property type="match status" value="1"/>
</dbReference>
<dbReference type="Gene3D" id="3.10.20.90">
    <property type="entry name" value="Phosphatidylinositol 3-kinase Catalytic Subunit, Chain A, domain 1"/>
    <property type="match status" value="1"/>
</dbReference>
<keyword evidence="1" id="KW-0805">Transcription regulation</keyword>
<evidence type="ECO:0000313" key="8">
    <source>
        <dbReference type="Proteomes" id="UP000326396"/>
    </source>
</evidence>
<evidence type="ECO:0000259" key="5">
    <source>
        <dbReference type="PROSITE" id="PS51519"/>
    </source>
</evidence>
<feature type="domain" description="RWP-RK" evidence="5">
    <location>
        <begin position="564"/>
        <end position="647"/>
    </location>
</feature>
<dbReference type="InterPro" id="IPR003035">
    <property type="entry name" value="RWP-RK_dom"/>
</dbReference>
<organism evidence="7 8">
    <name type="scientific">Mikania micrantha</name>
    <name type="common">bitter vine</name>
    <dbReference type="NCBI Taxonomy" id="192012"/>
    <lineage>
        <taxon>Eukaryota</taxon>
        <taxon>Viridiplantae</taxon>
        <taxon>Streptophyta</taxon>
        <taxon>Embryophyta</taxon>
        <taxon>Tracheophyta</taxon>
        <taxon>Spermatophyta</taxon>
        <taxon>Magnoliopsida</taxon>
        <taxon>eudicotyledons</taxon>
        <taxon>Gunneridae</taxon>
        <taxon>Pentapetalae</taxon>
        <taxon>asterids</taxon>
        <taxon>campanulids</taxon>
        <taxon>Asterales</taxon>
        <taxon>Asteraceae</taxon>
        <taxon>Asteroideae</taxon>
        <taxon>Heliantheae alliance</taxon>
        <taxon>Eupatorieae</taxon>
        <taxon>Mikania</taxon>
    </lineage>
</organism>
<evidence type="ECO:0008006" key="9">
    <source>
        <dbReference type="Google" id="ProtNLM"/>
    </source>
</evidence>
<dbReference type="GO" id="GO:0003677">
    <property type="term" value="F:DNA binding"/>
    <property type="evidence" value="ECO:0007669"/>
    <property type="project" value="UniProtKB-KW"/>
</dbReference>
<dbReference type="Pfam" id="PF02042">
    <property type="entry name" value="RWP-RK"/>
    <property type="match status" value="1"/>
</dbReference>
<evidence type="ECO:0000256" key="4">
    <source>
        <dbReference type="ARBA" id="ARBA00023242"/>
    </source>
</evidence>
<dbReference type="OrthoDB" id="1705509at2759"/>
<dbReference type="GO" id="GO:0003700">
    <property type="term" value="F:DNA-binding transcription factor activity"/>
    <property type="evidence" value="ECO:0007669"/>
    <property type="project" value="InterPro"/>
</dbReference>
<dbReference type="SUPFAM" id="SSF54277">
    <property type="entry name" value="CAD &amp; PB1 domains"/>
    <property type="match status" value="1"/>
</dbReference>
<evidence type="ECO:0000256" key="1">
    <source>
        <dbReference type="ARBA" id="ARBA00023015"/>
    </source>
</evidence>
<protein>
    <recommendedName>
        <fullName evidence="9">PB1 domain-containing protein</fullName>
    </recommendedName>
</protein>
<accession>A0A5N6MN72</accession>
<dbReference type="PANTHER" id="PTHR32002:SF35">
    <property type="entry name" value="PROTEIN NLP6"/>
    <property type="match status" value="1"/>
</dbReference>
<evidence type="ECO:0000259" key="6">
    <source>
        <dbReference type="PROSITE" id="PS51745"/>
    </source>
</evidence>
<feature type="domain" description="PB1" evidence="6">
    <location>
        <begin position="767"/>
        <end position="842"/>
    </location>
</feature>
<keyword evidence="2" id="KW-0238">DNA-binding</keyword>